<proteinExistence type="predicted"/>
<dbReference type="AlphaFoldDB" id="A0A6G0VTR4"/>
<sequence length="96" mass="11763">MTTERVISHYNQIETNHKISLLEETINYRLYVSLNGVGTAHYDPRPAVLAFLNKKERRYREPDLTTYKHRDFINKFFRKKNHFSHQRNIYIFQYNI</sequence>
<comment type="caution">
    <text evidence="1">The sequence shown here is derived from an EMBL/GenBank/DDBJ whole genome shotgun (WGS) entry which is preliminary data.</text>
</comment>
<keyword evidence="2" id="KW-1185">Reference proteome</keyword>
<dbReference type="OrthoDB" id="6597828at2759"/>
<dbReference type="Proteomes" id="UP000478052">
    <property type="component" value="Unassembled WGS sequence"/>
</dbReference>
<protein>
    <submittedName>
        <fullName evidence="1">Uncharacterized protein</fullName>
    </submittedName>
</protein>
<reference evidence="1 2" key="1">
    <citation type="submission" date="2019-08" db="EMBL/GenBank/DDBJ databases">
        <title>Whole genome of Aphis craccivora.</title>
        <authorList>
            <person name="Voronova N.V."/>
            <person name="Shulinski R.S."/>
            <person name="Bandarenka Y.V."/>
            <person name="Zhorov D.G."/>
            <person name="Warner D."/>
        </authorList>
    </citation>
    <scope>NUCLEOTIDE SEQUENCE [LARGE SCALE GENOMIC DNA]</scope>
    <source>
        <strain evidence="1">180601</strain>
        <tissue evidence="1">Whole Body</tissue>
    </source>
</reference>
<evidence type="ECO:0000313" key="2">
    <source>
        <dbReference type="Proteomes" id="UP000478052"/>
    </source>
</evidence>
<accession>A0A6G0VTR4</accession>
<name>A0A6G0VTR4_APHCR</name>
<dbReference type="EMBL" id="VUJU01011953">
    <property type="protein sequence ID" value="KAF0709273.1"/>
    <property type="molecule type" value="Genomic_DNA"/>
</dbReference>
<organism evidence="1 2">
    <name type="scientific">Aphis craccivora</name>
    <name type="common">Cowpea aphid</name>
    <dbReference type="NCBI Taxonomy" id="307492"/>
    <lineage>
        <taxon>Eukaryota</taxon>
        <taxon>Metazoa</taxon>
        <taxon>Ecdysozoa</taxon>
        <taxon>Arthropoda</taxon>
        <taxon>Hexapoda</taxon>
        <taxon>Insecta</taxon>
        <taxon>Pterygota</taxon>
        <taxon>Neoptera</taxon>
        <taxon>Paraneoptera</taxon>
        <taxon>Hemiptera</taxon>
        <taxon>Sternorrhyncha</taxon>
        <taxon>Aphidomorpha</taxon>
        <taxon>Aphidoidea</taxon>
        <taxon>Aphididae</taxon>
        <taxon>Aphidini</taxon>
        <taxon>Aphis</taxon>
        <taxon>Aphis</taxon>
    </lineage>
</organism>
<evidence type="ECO:0000313" key="1">
    <source>
        <dbReference type="EMBL" id="KAF0709273.1"/>
    </source>
</evidence>
<gene>
    <name evidence="1" type="ORF">FWK35_00027104</name>
</gene>